<organism evidence="1 2">
    <name type="scientific">Leptothrix cholodnii (strain ATCC 51168 / LMG 8142 / SP-6)</name>
    <name type="common">Leptothrix discophora (strain SP-6)</name>
    <dbReference type="NCBI Taxonomy" id="395495"/>
    <lineage>
        <taxon>Bacteria</taxon>
        <taxon>Pseudomonadati</taxon>
        <taxon>Pseudomonadota</taxon>
        <taxon>Betaproteobacteria</taxon>
        <taxon>Burkholderiales</taxon>
        <taxon>Sphaerotilaceae</taxon>
        <taxon>Leptothrix</taxon>
    </lineage>
</organism>
<dbReference type="PANTHER" id="PTHR43737">
    <property type="entry name" value="BLL7424 PROTEIN"/>
    <property type="match status" value="1"/>
</dbReference>
<evidence type="ECO:0008006" key="3">
    <source>
        <dbReference type="Google" id="ProtNLM"/>
    </source>
</evidence>
<dbReference type="Pfam" id="PF08811">
    <property type="entry name" value="DUF1800"/>
    <property type="match status" value="1"/>
</dbReference>
<gene>
    <name evidence="1" type="ordered locus">Lcho_2388</name>
</gene>
<evidence type="ECO:0000313" key="1">
    <source>
        <dbReference type="EMBL" id="ACB34653.1"/>
    </source>
</evidence>
<dbReference type="PANTHER" id="PTHR43737:SF1">
    <property type="entry name" value="DUF1501 DOMAIN-CONTAINING PROTEIN"/>
    <property type="match status" value="1"/>
</dbReference>
<sequence length="604" mass="64694" precursor="true">MSLIAAMPPPELMPLIPATPSTRIAAQARLRLPLAAAVLSLSLMLAACGGGGASSDETGAAARVPVTSEAEAVRLLDQATFGATPIEVQRVRDLGASAWIDEQMAKPATSSRTHWEMLDRQNKAADPTAVSRTEVYHSFWHNAVSAPDQLRQRVAYALSQIMVVSMVDSGVNDQPRGVTSYYDMLGQHAFGNYRQLLQDVSLHPVMGIYLSHLRNQKEDLAKGRVPDENFAREVMQLFSIGLVELDLDGSASAGGPRETYGADDISGLAKVFTGWSWHCNGDTSDSCFHGWNESAKAYPDRSIASMRSYAKYHSASEKAFLGSTVAGGSDGDASLKVALDRLAAHPNVGPFIGRQLIQRLVTSHPSPAYVERVAKVFNNNGSGVRGDLKAVVKAVLLDTEARAPSAAQRDSFGKLREPVLRLSKVLRAFGATSTSSHWLIGNTDDPGTSLGQTPLRSPSVFNFYRPGYVPPNTLAAARSLTVPEMQITHETSVAGYANFMRSVVQNNGVGETPAGASTRDVQLDLSAARAAAHKPDELVALMNSRLFGGAMPAALADQIQAAVESITIPLLTSTNMVAWEAANSNRVRLALYLSVVSPEFIVQK</sequence>
<dbReference type="STRING" id="395495.Lcho_2388"/>
<name>B1Y4U0_LEPCP</name>
<dbReference type="RefSeq" id="WP_012347409.1">
    <property type="nucleotide sequence ID" value="NC_010524.1"/>
</dbReference>
<keyword evidence="2" id="KW-1185">Reference proteome</keyword>
<dbReference type="HOGENOM" id="CLU_023627_0_0_4"/>
<dbReference type="KEGG" id="lch:Lcho_2388"/>
<accession>B1Y4U0</accession>
<evidence type="ECO:0000313" key="2">
    <source>
        <dbReference type="Proteomes" id="UP000001693"/>
    </source>
</evidence>
<dbReference type="InterPro" id="IPR014917">
    <property type="entry name" value="DUF1800"/>
</dbReference>
<dbReference type="AlphaFoldDB" id="B1Y4U0"/>
<dbReference type="Proteomes" id="UP000001693">
    <property type="component" value="Chromosome"/>
</dbReference>
<protein>
    <recommendedName>
        <fullName evidence="3">DUF1800 domain-containing protein</fullName>
    </recommendedName>
</protein>
<reference evidence="1 2" key="1">
    <citation type="submission" date="2008-03" db="EMBL/GenBank/DDBJ databases">
        <title>Complete sequence of Leptothrix cholodnii SP-6.</title>
        <authorList>
            <consortium name="US DOE Joint Genome Institute"/>
            <person name="Copeland A."/>
            <person name="Lucas S."/>
            <person name="Lapidus A."/>
            <person name="Glavina del Rio T."/>
            <person name="Dalin E."/>
            <person name="Tice H."/>
            <person name="Bruce D."/>
            <person name="Goodwin L."/>
            <person name="Pitluck S."/>
            <person name="Chertkov O."/>
            <person name="Brettin T."/>
            <person name="Detter J.C."/>
            <person name="Han C."/>
            <person name="Kuske C.R."/>
            <person name="Schmutz J."/>
            <person name="Larimer F."/>
            <person name="Land M."/>
            <person name="Hauser L."/>
            <person name="Kyrpides N."/>
            <person name="Lykidis A."/>
            <person name="Emerson D."/>
            <person name="Richardson P."/>
        </authorList>
    </citation>
    <scope>NUCLEOTIDE SEQUENCE [LARGE SCALE GENOMIC DNA]</scope>
    <source>
        <strain evidence="2">ATCC 51168 / LMG 8142 / SP-6</strain>
    </source>
</reference>
<dbReference type="EMBL" id="CP001013">
    <property type="protein sequence ID" value="ACB34653.1"/>
    <property type="molecule type" value="Genomic_DNA"/>
</dbReference>
<dbReference type="eggNOG" id="COG5267">
    <property type="taxonomic scope" value="Bacteria"/>
</dbReference>
<proteinExistence type="predicted"/>